<comment type="subcellular location">
    <subcellularLocation>
        <location evidence="1">Secreted</location>
    </subcellularLocation>
</comment>
<accession>A0AAV6V6X4</accession>
<proteinExistence type="inferred from homology"/>
<dbReference type="GO" id="GO:0005125">
    <property type="term" value="F:cytokine activity"/>
    <property type="evidence" value="ECO:0007669"/>
    <property type="project" value="TreeGrafter"/>
</dbReference>
<gene>
    <name evidence="9" type="ORF">JTE90_006137</name>
</gene>
<dbReference type="AlphaFoldDB" id="A0AAV6V6X4"/>
<dbReference type="SUPFAM" id="SSF57501">
    <property type="entry name" value="Cystine-knot cytokines"/>
    <property type="match status" value="1"/>
</dbReference>
<keyword evidence="7" id="KW-0732">Signal</keyword>
<dbReference type="GO" id="GO:0008083">
    <property type="term" value="F:growth factor activity"/>
    <property type="evidence" value="ECO:0007669"/>
    <property type="project" value="UniProtKB-KW"/>
</dbReference>
<keyword evidence="5" id="KW-1015">Disulfide bond</keyword>
<keyword evidence="4 6" id="KW-0339">Growth factor</keyword>
<comment type="caution">
    <text evidence="9">The sequence shown here is derived from an EMBL/GenBank/DDBJ whole genome shotgun (WGS) entry which is preliminary data.</text>
</comment>
<name>A0AAV6V6X4_9ARAC</name>
<evidence type="ECO:0000259" key="8">
    <source>
        <dbReference type="PROSITE" id="PS51362"/>
    </source>
</evidence>
<protein>
    <recommendedName>
        <fullName evidence="8">TGF-beta family profile domain-containing protein</fullName>
    </recommendedName>
</protein>
<dbReference type="InterPro" id="IPR029034">
    <property type="entry name" value="Cystine-knot_cytokine"/>
</dbReference>
<evidence type="ECO:0000256" key="6">
    <source>
        <dbReference type="RuleBase" id="RU000354"/>
    </source>
</evidence>
<dbReference type="InterPro" id="IPR001839">
    <property type="entry name" value="TGF-b_C"/>
</dbReference>
<dbReference type="EMBL" id="JAFNEN010000161">
    <property type="protein sequence ID" value="KAG8191396.1"/>
    <property type="molecule type" value="Genomic_DNA"/>
</dbReference>
<keyword evidence="3" id="KW-0964">Secreted</keyword>
<feature type="signal peptide" evidence="7">
    <location>
        <begin position="1"/>
        <end position="43"/>
    </location>
</feature>
<dbReference type="SMART" id="SM00204">
    <property type="entry name" value="TGFB"/>
    <property type="match status" value="1"/>
</dbReference>
<dbReference type="GO" id="GO:0005615">
    <property type="term" value="C:extracellular space"/>
    <property type="evidence" value="ECO:0007669"/>
    <property type="project" value="TreeGrafter"/>
</dbReference>
<feature type="domain" description="TGF-beta family profile" evidence="8">
    <location>
        <begin position="147"/>
        <end position="260"/>
    </location>
</feature>
<evidence type="ECO:0000256" key="5">
    <source>
        <dbReference type="ARBA" id="ARBA00023157"/>
    </source>
</evidence>
<dbReference type="Proteomes" id="UP000827092">
    <property type="component" value="Unassembled WGS sequence"/>
</dbReference>
<evidence type="ECO:0000256" key="1">
    <source>
        <dbReference type="ARBA" id="ARBA00004613"/>
    </source>
</evidence>
<dbReference type="InterPro" id="IPR015615">
    <property type="entry name" value="TGF-beta-rel"/>
</dbReference>
<dbReference type="Pfam" id="PF00019">
    <property type="entry name" value="TGF_beta"/>
    <property type="match status" value="1"/>
</dbReference>
<dbReference type="InterPro" id="IPR017948">
    <property type="entry name" value="TGFb_CS"/>
</dbReference>
<dbReference type="PROSITE" id="PS00250">
    <property type="entry name" value="TGF_BETA_1"/>
    <property type="match status" value="1"/>
</dbReference>
<comment type="similarity">
    <text evidence="2 6">Belongs to the TGF-beta family.</text>
</comment>
<reference evidence="9 10" key="1">
    <citation type="journal article" date="2022" name="Nat. Ecol. Evol.">
        <title>A masculinizing supergene underlies an exaggerated male reproductive morph in a spider.</title>
        <authorList>
            <person name="Hendrickx F."/>
            <person name="De Corte Z."/>
            <person name="Sonet G."/>
            <person name="Van Belleghem S.M."/>
            <person name="Kostlbacher S."/>
            <person name="Vangestel C."/>
        </authorList>
    </citation>
    <scope>NUCLEOTIDE SEQUENCE [LARGE SCALE GENOMIC DNA]</scope>
    <source>
        <strain evidence="9">W744_W776</strain>
    </source>
</reference>
<organism evidence="9 10">
    <name type="scientific">Oedothorax gibbosus</name>
    <dbReference type="NCBI Taxonomy" id="931172"/>
    <lineage>
        <taxon>Eukaryota</taxon>
        <taxon>Metazoa</taxon>
        <taxon>Ecdysozoa</taxon>
        <taxon>Arthropoda</taxon>
        <taxon>Chelicerata</taxon>
        <taxon>Arachnida</taxon>
        <taxon>Araneae</taxon>
        <taxon>Araneomorphae</taxon>
        <taxon>Entelegynae</taxon>
        <taxon>Araneoidea</taxon>
        <taxon>Linyphiidae</taxon>
        <taxon>Erigoninae</taxon>
        <taxon>Oedothorax</taxon>
    </lineage>
</organism>
<sequence length="260" mass="28238">MIHSAHRSTHAKLSSPLWMRAARGRMVAAWCCCWLLLLAGAQGAEEGLKARLLRELGLAREPDLRSPPSGREVRRLTRRYMRQASRAQITTLVPQGCTETALVFHLPPSLQWARLRLPNGTSTPVPLLQMDGGGAVEVPCSGSPCCEGRLEVGEGRAREGGGGGACGRRRGMRVDFRALGWAWVVAPSSFDAFWCEGRCEGAGASFASTHALVQRLVGRAPCCAPRRLRPLDLLHFDDADPPQLVVTRHPGMVVRECACA</sequence>
<evidence type="ECO:0000313" key="9">
    <source>
        <dbReference type="EMBL" id="KAG8191396.1"/>
    </source>
</evidence>
<dbReference type="PANTHER" id="PTHR11848">
    <property type="entry name" value="TGF-BETA FAMILY"/>
    <property type="match status" value="1"/>
</dbReference>
<evidence type="ECO:0000256" key="7">
    <source>
        <dbReference type="SAM" id="SignalP"/>
    </source>
</evidence>
<evidence type="ECO:0000256" key="4">
    <source>
        <dbReference type="ARBA" id="ARBA00023030"/>
    </source>
</evidence>
<evidence type="ECO:0000313" key="10">
    <source>
        <dbReference type="Proteomes" id="UP000827092"/>
    </source>
</evidence>
<feature type="chain" id="PRO_5043720041" description="TGF-beta family profile domain-containing protein" evidence="7">
    <location>
        <begin position="44"/>
        <end position="260"/>
    </location>
</feature>
<evidence type="ECO:0000256" key="3">
    <source>
        <dbReference type="ARBA" id="ARBA00022525"/>
    </source>
</evidence>
<dbReference type="PANTHER" id="PTHR11848:SF119">
    <property type="entry name" value="TGF-BETA FAMILY PROFILE DOMAIN-CONTAINING PROTEIN"/>
    <property type="match status" value="1"/>
</dbReference>
<evidence type="ECO:0000256" key="2">
    <source>
        <dbReference type="ARBA" id="ARBA00006656"/>
    </source>
</evidence>
<dbReference type="Gene3D" id="2.10.90.10">
    <property type="entry name" value="Cystine-knot cytokines"/>
    <property type="match status" value="1"/>
</dbReference>
<dbReference type="PROSITE" id="PS51362">
    <property type="entry name" value="TGF_BETA_2"/>
    <property type="match status" value="1"/>
</dbReference>
<keyword evidence="10" id="KW-1185">Reference proteome</keyword>